<keyword evidence="2" id="KW-0539">Nucleus</keyword>
<keyword evidence="3" id="KW-0175">Coiled coil</keyword>
<dbReference type="GO" id="GO:0000445">
    <property type="term" value="C:THO complex part of transcription export complex"/>
    <property type="evidence" value="ECO:0007669"/>
    <property type="project" value="InterPro"/>
</dbReference>
<dbReference type="GO" id="GO:0006397">
    <property type="term" value="P:mRNA processing"/>
    <property type="evidence" value="ECO:0007669"/>
    <property type="project" value="InterPro"/>
</dbReference>
<feature type="compositionally biased region" description="Acidic residues" evidence="4">
    <location>
        <begin position="278"/>
        <end position="287"/>
    </location>
</feature>
<evidence type="ECO:0000256" key="2">
    <source>
        <dbReference type="ARBA" id="ARBA00023242"/>
    </source>
</evidence>
<evidence type="ECO:0000256" key="1">
    <source>
        <dbReference type="ARBA" id="ARBA00004123"/>
    </source>
</evidence>
<feature type="region of interest" description="Disordered" evidence="4">
    <location>
        <begin position="209"/>
        <end position="320"/>
    </location>
</feature>
<dbReference type="OMA" id="QFLHNAN"/>
<feature type="coiled-coil region" evidence="3">
    <location>
        <begin position="95"/>
        <end position="176"/>
    </location>
</feature>
<dbReference type="AlphaFoldDB" id="A0A5M3MT37"/>
<dbReference type="OrthoDB" id="205166at2759"/>
<evidence type="ECO:0000256" key="4">
    <source>
        <dbReference type="SAM" id="MobiDB-lite"/>
    </source>
</evidence>
<comment type="subcellular location">
    <subcellularLocation>
        <location evidence="1">Nucleus</location>
    </subcellularLocation>
</comment>
<dbReference type="Proteomes" id="UP000053558">
    <property type="component" value="Unassembled WGS sequence"/>
</dbReference>
<evidence type="ECO:0000313" key="6">
    <source>
        <dbReference type="Proteomes" id="UP000053558"/>
    </source>
</evidence>
<dbReference type="Pfam" id="PF05615">
    <property type="entry name" value="THOC7"/>
    <property type="match status" value="1"/>
</dbReference>
<reference evidence="6" key="1">
    <citation type="journal article" date="2012" name="Science">
        <title>The Paleozoic origin of enzymatic lignin decomposition reconstructed from 31 fungal genomes.</title>
        <authorList>
            <person name="Floudas D."/>
            <person name="Binder M."/>
            <person name="Riley R."/>
            <person name="Barry K."/>
            <person name="Blanchette R.A."/>
            <person name="Henrissat B."/>
            <person name="Martinez A.T."/>
            <person name="Otillar R."/>
            <person name="Spatafora J.W."/>
            <person name="Yadav J.S."/>
            <person name="Aerts A."/>
            <person name="Benoit I."/>
            <person name="Boyd A."/>
            <person name="Carlson A."/>
            <person name="Copeland A."/>
            <person name="Coutinho P.M."/>
            <person name="de Vries R.P."/>
            <person name="Ferreira P."/>
            <person name="Findley K."/>
            <person name="Foster B."/>
            <person name="Gaskell J."/>
            <person name="Glotzer D."/>
            <person name="Gorecki P."/>
            <person name="Heitman J."/>
            <person name="Hesse C."/>
            <person name="Hori C."/>
            <person name="Igarashi K."/>
            <person name="Jurgens J.A."/>
            <person name="Kallen N."/>
            <person name="Kersten P."/>
            <person name="Kohler A."/>
            <person name="Kuees U."/>
            <person name="Kumar T.K.A."/>
            <person name="Kuo A."/>
            <person name="LaButti K."/>
            <person name="Larrondo L.F."/>
            <person name="Lindquist E."/>
            <person name="Ling A."/>
            <person name="Lombard V."/>
            <person name="Lucas S."/>
            <person name="Lundell T."/>
            <person name="Martin R."/>
            <person name="McLaughlin D.J."/>
            <person name="Morgenstern I."/>
            <person name="Morin E."/>
            <person name="Murat C."/>
            <person name="Nagy L.G."/>
            <person name="Nolan M."/>
            <person name="Ohm R.A."/>
            <person name="Patyshakuliyeva A."/>
            <person name="Rokas A."/>
            <person name="Ruiz-Duenas F.J."/>
            <person name="Sabat G."/>
            <person name="Salamov A."/>
            <person name="Samejima M."/>
            <person name="Schmutz J."/>
            <person name="Slot J.C."/>
            <person name="St John F."/>
            <person name="Stenlid J."/>
            <person name="Sun H."/>
            <person name="Sun S."/>
            <person name="Syed K."/>
            <person name="Tsang A."/>
            <person name="Wiebenga A."/>
            <person name="Young D."/>
            <person name="Pisabarro A."/>
            <person name="Eastwood D.C."/>
            <person name="Martin F."/>
            <person name="Cullen D."/>
            <person name="Grigoriev I.V."/>
            <person name="Hibbett D.S."/>
        </authorList>
    </citation>
    <scope>NUCLEOTIDE SEQUENCE [LARGE SCALE GENOMIC DNA]</scope>
    <source>
        <strain evidence="6">RWD-64-598 SS2</strain>
    </source>
</reference>
<feature type="compositionally biased region" description="Polar residues" evidence="4">
    <location>
        <begin position="266"/>
        <end position="275"/>
    </location>
</feature>
<gene>
    <name evidence="5" type="ORF">CONPUDRAFT_164950</name>
</gene>
<protein>
    <submittedName>
        <fullName evidence="5">Uncharacterized protein</fullName>
    </submittedName>
</protein>
<comment type="caution">
    <text evidence="5">The sequence shown here is derived from an EMBL/GenBank/DDBJ whole genome shotgun (WGS) entry which is preliminary data.</text>
</comment>
<dbReference type="RefSeq" id="XP_007768038.1">
    <property type="nucleotide sequence ID" value="XM_007769848.1"/>
</dbReference>
<accession>A0A5M3MT37</accession>
<feature type="compositionally biased region" description="Polar residues" evidence="4">
    <location>
        <begin position="250"/>
        <end position="259"/>
    </location>
</feature>
<feature type="compositionally biased region" description="Polar residues" evidence="4">
    <location>
        <begin position="308"/>
        <end position="320"/>
    </location>
</feature>
<name>A0A5M3MT37_CONPW</name>
<keyword evidence="6" id="KW-1185">Reference proteome</keyword>
<dbReference type="KEGG" id="cput:CONPUDRAFT_164950"/>
<organism evidence="5 6">
    <name type="scientific">Coniophora puteana (strain RWD-64-598)</name>
    <name type="common">Brown rot fungus</name>
    <dbReference type="NCBI Taxonomy" id="741705"/>
    <lineage>
        <taxon>Eukaryota</taxon>
        <taxon>Fungi</taxon>
        <taxon>Dikarya</taxon>
        <taxon>Basidiomycota</taxon>
        <taxon>Agaricomycotina</taxon>
        <taxon>Agaricomycetes</taxon>
        <taxon>Agaricomycetidae</taxon>
        <taxon>Boletales</taxon>
        <taxon>Coniophorineae</taxon>
        <taxon>Coniophoraceae</taxon>
        <taxon>Coniophora</taxon>
    </lineage>
</organism>
<proteinExistence type="predicted"/>
<evidence type="ECO:0000313" key="5">
    <source>
        <dbReference type="EMBL" id="EIW82332.1"/>
    </source>
</evidence>
<sequence length="320" mass="35529">MKVGLPWPLPRPPRSRLERPRSFLDSMIYSRITNDERPLRRIVKKLHTYSSCAHPTEPPLPGADHSDAMVEGAREAFLLELSSFQLSLQKSLMVCEAEARQVEEYQKERERIEAEQVALRNQIEELKVALELAHQERRRKVEYDQIAERVNTLPSRDELEGAIQALENDMAAIHAEHETQDRIIRSQKAALDTVVLDLTSLRILGKDKDAPLSQANSPAPTPAPDMLDTDDGLSKGPGSIEAGELEDGNSVDTSLSRLNPNAREFNLSQRGSSSALGDDIEMGELAEDSVPAKGKKKRHEELEEGEASDSNSSLSDPPGE</sequence>
<dbReference type="GeneID" id="19205232"/>
<dbReference type="EMBL" id="JH711577">
    <property type="protein sequence ID" value="EIW82332.1"/>
    <property type="molecule type" value="Genomic_DNA"/>
</dbReference>
<evidence type="ECO:0000256" key="3">
    <source>
        <dbReference type="SAM" id="Coils"/>
    </source>
</evidence>
<dbReference type="InterPro" id="IPR008501">
    <property type="entry name" value="THOC7/Mft1"/>
</dbReference>